<keyword evidence="4 6" id="KW-1133">Transmembrane helix</keyword>
<dbReference type="RefSeq" id="WP_076783971.1">
    <property type="nucleotide sequence ID" value="NZ_FTPU01000033.1"/>
</dbReference>
<gene>
    <name evidence="7" type="ORF">SAMN05660493_02577</name>
</gene>
<dbReference type="PANTHER" id="PTHR33931:SF5">
    <property type="entry name" value="UPF0299 MEMBRANE PROTEIN YOHJ"/>
    <property type="match status" value="1"/>
</dbReference>
<keyword evidence="5 6" id="KW-0472">Membrane</keyword>
<evidence type="ECO:0000313" key="8">
    <source>
        <dbReference type="Proteomes" id="UP000187261"/>
    </source>
</evidence>
<evidence type="ECO:0000256" key="6">
    <source>
        <dbReference type="SAM" id="Phobius"/>
    </source>
</evidence>
<organism evidence="7 8">
    <name type="scientific">Epilithonimonas bovis DSM 19482</name>
    <dbReference type="NCBI Taxonomy" id="1121284"/>
    <lineage>
        <taxon>Bacteria</taxon>
        <taxon>Pseudomonadati</taxon>
        <taxon>Bacteroidota</taxon>
        <taxon>Flavobacteriia</taxon>
        <taxon>Flavobacteriales</taxon>
        <taxon>Weeksellaceae</taxon>
        <taxon>Chryseobacterium group</taxon>
        <taxon>Epilithonimonas</taxon>
    </lineage>
</organism>
<accession>A0A1U7PY76</accession>
<feature type="transmembrane region" description="Helical" evidence="6">
    <location>
        <begin position="30"/>
        <end position="45"/>
    </location>
</feature>
<dbReference type="Pfam" id="PF03788">
    <property type="entry name" value="LrgA"/>
    <property type="match status" value="1"/>
</dbReference>
<evidence type="ECO:0000256" key="2">
    <source>
        <dbReference type="ARBA" id="ARBA00022475"/>
    </source>
</evidence>
<dbReference type="AlphaFoldDB" id="A0A1U7PY76"/>
<evidence type="ECO:0000256" key="3">
    <source>
        <dbReference type="ARBA" id="ARBA00022692"/>
    </source>
</evidence>
<proteinExistence type="predicted"/>
<feature type="transmembrane region" description="Helical" evidence="6">
    <location>
        <begin position="57"/>
        <end position="76"/>
    </location>
</feature>
<dbReference type="OrthoDB" id="3176438at2"/>
<comment type="subcellular location">
    <subcellularLocation>
        <location evidence="1">Cell membrane</location>
        <topology evidence="1">Multi-pass membrane protein</topology>
    </subcellularLocation>
</comment>
<dbReference type="STRING" id="1121284.SAMN05660493_02577"/>
<name>A0A1U7PY76_9FLAO</name>
<evidence type="ECO:0000256" key="4">
    <source>
        <dbReference type="ARBA" id="ARBA00022989"/>
    </source>
</evidence>
<evidence type="ECO:0000256" key="1">
    <source>
        <dbReference type="ARBA" id="ARBA00004651"/>
    </source>
</evidence>
<keyword evidence="3 6" id="KW-0812">Transmembrane</keyword>
<dbReference type="InterPro" id="IPR005538">
    <property type="entry name" value="LrgA/CidA"/>
</dbReference>
<dbReference type="GO" id="GO:0005886">
    <property type="term" value="C:plasma membrane"/>
    <property type="evidence" value="ECO:0007669"/>
    <property type="project" value="UniProtKB-SubCell"/>
</dbReference>
<evidence type="ECO:0000256" key="5">
    <source>
        <dbReference type="ARBA" id="ARBA00023136"/>
    </source>
</evidence>
<dbReference type="Proteomes" id="UP000187261">
    <property type="component" value="Unassembled WGS sequence"/>
</dbReference>
<dbReference type="EMBL" id="FTPU01000033">
    <property type="protein sequence ID" value="SIT97849.1"/>
    <property type="molecule type" value="Genomic_DNA"/>
</dbReference>
<reference evidence="8" key="1">
    <citation type="submission" date="2016-10" db="EMBL/GenBank/DDBJ databases">
        <authorList>
            <person name="Varghese N."/>
            <person name="Submissions S."/>
        </authorList>
    </citation>
    <scope>NUCLEOTIDE SEQUENCE [LARGE SCALE GENOMIC DNA]</scope>
    <source>
        <strain evidence="8">DSM 19482</strain>
    </source>
</reference>
<keyword evidence="8" id="KW-1185">Reference proteome</keyword>
<keyword evidence="2" id="KW-1003">Cell membrane</keyword>
<evidence type="ECO:0000313" key="7">
    <source>
        <dbReference type="EMBL" id="SIT97849.1"/>
    </source>
</evidence>
<dbReference type="PANTHER" id="PTHR33931">
    <property type="entry name" value="HOLIN-LIKE PROTEIN CIDA-RELATED"/>
    <property type="match status" value="1"/>
</dbReference>
<feature type="transmembrane region" description="Helical" evidence="6">
    <location>
        <begin position="82"/>
        <end position="105"/>
    </location>
</feature>
<sequence>MIKPVLIVFGCLAAGNVIVAATGLPLPASIVGMILLTILFITKLVKVEEVKSLGDFFNSHMSFFFVPAGVSVMLYLDIIRGQFLPIVVSALVSTILVIVATGWTHQLMRSKNKKK</sequence>
<protein>
    <submittedName>
        <fullName evidence="7">Holin-like protein</fullName>
    </submittedName>
</protein>